<organism evidence="1 2">
    <name type="scientific">Dorcoceras hygrometricum</name>
    <dbReference type="NCBI Taxonomy" id="472368"/>
    <lineage>
        <taxon>Eukaryota</taxon>
        <taxon>Viridiplantae</taxon>
        <taxon>Streptophyta</taxon>
        <taxon>Embryophyta</taxon>
        <taxon>Tracheophyta</taxon>
        <taxon>Spermatophyta</taxon>
        <taxon>Magnoliopsida</taxon>
        <taxon>eudicotyledons</taxon>
        <taxon>Gunneridae</taxon>
        <taxon>Pentapetalae</taxon>
        <taxon>asterids</taxon>
        <taxon>lamiids</taxon>
        <taxon>Lamiales</taxon>
        <taxon>Gesneriaceae</taxon>
        <taxon>Didymocarpoideae</taxon>
        <taxon>Trichosporeae</taxon>
        <taxon>Loxocarpinae</taxon>
        <taxon>Dorcoceras</taxon>
    </lineage>
</organism>
<evidence type="ECO:0000313" key="1">
    <source>
        <dbReference type="EMBL" id="KZV45749.1"/>
    </source>
</evidence>
<proteinExistence type="predicted"/>
<reference evidence="1 2" key="1">
    <citation type="journal article" date="2015" name="Proc. Natl. Acad. Sci. U.S.A.">
        <title>The resurrection genome of Boea hygrometrica: A blueprint for survival of dehydration.</title>
        <authorList>
            <person name="Xiao L."/>
            <person name="Yang G."/>
            <person name="Zhang L."/>
            <person name="Yang X."/>
            <person name="Zhao S."/>
            <person name="Ji Z."/>
            <person name="Zhou Q."/>
            <person name="Hu M."/>
            <person name="Wang Y."/>
            <person name="Chen M."/>
            <person name="Xu Y."/>
            <person name="Jin H."/>
            <person name="Xiao X."/>
            <person name="Hu G."/>
            <person name="Bao F."/>
            <person name="Hu Y."/>
            <person name="Wan P."/>
            <person name="Li L."/>
            <person name="Deng X."/>
            <person name="Kuang T."/>
            <person name="Xiang C."/>
            <person name="Zhu J.K."/>
            <person name="Oliver M.J."/>
            <person name="He Y."/>
        </authorList>
    </citation>
    <scope>NUCLEOTIDE SEQUENCE [LARGE SCALE GENOMIC DNA]</scope>
    <source>
        <strain evidence="2">cv. XS01</strain>
    </source>
</reference>
<sequence length="89" mass="9687">MTSAISAVVKKRKSWISDDDVSSDVITINKKPAGSYSSLFIQSQALQDQRLDNQSQATVYPVAGYSALHIQSTGKPDAKKLKEISNRSS</sequence>
<dbReference type="AlphaFoldDB" id="A0A2Z7CM10"/>
<protein>
    <submittedName>
        <fullName evidence="1">Uncharacterized protein</fullName>
    </submittedName>
</protein>
<accession>A0A2Z7CM10</accession>
<gene>
    <name evidence="1" type="ORF">F511_41160</name>
</gene>
<name>A0A2Z7CM10_9LAMI</name>
<dbReference type="Proteomes" id="UP000250235">
    <property type="component" value="Unassembled WGS sequence"/>
</dbReference>
<keyword evidence="2" id="KW-1185">Reference proteome</keyword>
<evidence type="ECO:0000313" key="2">
    <source>
        <dbReference type="Proteomes" id="UP000250235"/>
    </source>
</evidence>
<dbReference type="EMBL" id="KQ995847">
    <property type="protein sequence ID" value="KZV45749.1"/>
    <property type="molecule type" value="Genomic_DNA"/>
</dbReference>